<dbReference type="SUPFAM" id="SSF48403">
    <property type="entry name" value="Ankyrin repeat"/>
    <property type="match status" value="1"/>
</dbReference>
<evidence type="ECO:0000256" key="6">
    <source>
        <dbReference type="ARBA" id="ARBA00023043"/>
    </source>
</evidence>
<dbReference type="PANTHER" id="PTHR10117:SF54">
    <property type="entry name" value="TRANSIENT RECEPTOR POTENTIAL-GAMMA PROTEIN"/>
    <property type="match status" value="1"/>
</dbReference>
<dbReference type="InterPro" id="IPR002153">
    <property type="entry name" value="TRPC_channel"/>
</dbReference>
<evidence type="ECO:0000256" key="4">
    <source>
        <dbReference type="ARBA" id="ARBA00022737"/>
    </source>
</evidence>
<dbReference type="GO" id="GO:0015279">
    <property type="term" value="F:store-operated calcium channel activity"/>
    <property type="evidence" value="ECO:0007669"/>
    <property type="project" value="TreeGrafter"/>
</dbReference>
<feature type="compositionally biased region" description="Polar residues" evidence="12">
    <location>
        <begin position="972"/>
        <end position="984"/>
    </location>
</feature>
<feature type="compositionally biased region" description="Basic and acidic residues" evidence="12">
    <location>
        <begin position="935"/>
        <end position="944"/>
    </location>
</feature>
<evidence type="ECO:0000313" key="15">
    <source>
        <dbReference type="EMBL" id="CAB3267282.1"/>
    </source>
</evidence>
<feature type="domain" description="Transient receptor ion channel" evidence="14">
    <location>
        <begin position="373"/>
        <end position="438"/>
    </location>
</feature>
<reference evidence="15" key="1">
    <citation type="submission" date="2020-04" db="EMBL/GenBank/DDBJ databases">
        <authorList>
            <person name="Neveu A P."/>
        </authorList>
    </citation>
    <scope>NUCLEOTIDE SEQUENCE</scope>
    <source>
        <tissue evidence="15">Whole embryo</tissue>
    </source>
</reference>
<dbReference type="InterPro" id="IPR002110">
    <property type="entry name" value="Ankyrin_rpt"/>
</dbReference>
<feature type="region of interest" description="Disordered" evidence="12">
    <location>
        <begin position="919"/>
        <end position="947"/>
    </location>
</feature>
<dbReference type="InterPro" id="IPR005821">
    <property type="entry name" value="Ion_trans_dom"/>
</dbReference>
<dbReference type="InterPro" id="IPR013555">
    <property type="entry name" value="TRP_dom"/>
</dbReference>
<evidence type="ECO:0000256" key="11">
    <source>
        <dbReference type="PROSITE-ProRule" id="PRU00023"/>
    </source>
</evidence>
<dbReference type="Gene3D" id="1.25.40.20">
    <property type="entry name" value="Ankyrin repeat-containing domain"/>
    <property type="match status" value="1"/>
</dbReference>
<evidence type="ECO:0000256" key="5">
    <source>
        <dbReference type="ARBA" id="ARBA00022989"/>
    </source>
</evidence>
<dbReference type="Pfam" id="PF00520">
    <property type="entry name" value="Ion_trans"/>
    <property type="match status" value="1"/>
</dbReference>
<keyword evidence="9" id="KW-0407">Ion channel</keyword>
<comment type="catalytic activity">
    <reaction evidence="10">
        <text>Ca(2+)(in) = Ca(2+)(out)</text>
        <dbReference type="Rhea" id="RHEA:29671"/>
        <dbReference type="ChEBI" id="CHEBI:29108"/>
    </reaction>
</comment>
<keyword evidence="7" id="KW-0406">Ion transport</keyword>
<evidence type="ECO:0000256" key="1">
    <source>
        <dbReference type="ARBA" id="ARBA00004141"/>
    </source>
</evidence>
<feature type="transmembrane region" description="Helical" evidence="13">
    <location>
        <begin position="831"/>
        <end position="854"/>
    </location>
</feature>
<keyword evidence="3 13" id="KW-0812">Transmembrane</keyword>
<dbReference type="GO" id="GO:0070679">
    <property type="term" value="F:inositol 1,4,5 trisphosphate binding"/>
    <property type="evidence" value="ECO:0007669"/>
    <property type="project" value="TreeGrafter"/>
</dbReference>
<dbReference type="GO" id="GO:0005886">
    <property type="term" value="C:plasma membrane"/>
    <property type="evidence" value="ECO:0007669"/>
    <property type="project" value="TreeGrafter"/>
</dbReference>
<feature type="compositionally biased region" description="Polar residues" evidence="12">
    <location>
        <begin position="57"/>
        <end position="67"/>
    </location>
</feature>
<evidence type="ECO:0000256" key="2">
    <source>
        <dbReference type="ARBA" id="ARBA00022448"/>
    </source>
</evidence>
<dbReference type="GO" id="GO:0034703">
    <property type="term" value="C:cation channel complex"/>
    <property type="evidence" value="ECO:0007669"/>
    <property type="project" value="TreeGrafter"/>
</dbReference>
<proteinExistence type="evidence at transcript level"/>
<dbReference type="SMART" id="SM01420">
    <property type="entry name" value="TRP_2"/>
    <property type="match status" value="1"/>
</dbReference>
<keyword evidence="8 13" id="KW-0472">Membrane</keyword>
<keyword evidence="4" id="KW-0677">Repeat</keyword>
<keyword evidence="5 13" id="KW-1133">Transmembrane helix</keyword>
<feature type="compositionally biased region" description="Basic residues" evidence="12">
    <location>
        <begin position="225"/>
        <end position="237"/>
    </location>
</feature>
<name>A0A6F9DV27_9ASCI</name>
<feature type="transmembrane region" description="Helical" evidence="13">
    <location>
        <begin position="683"/>
        <end position="709"/>
    </location>
</feature>
<dbReference type="EMBL" id="LR791420">
    <property type="protein sequence ID" value="CAB3267282.1"/>
    <property type="molecule type" value="mRNA"/>
</dbReference>
<feature type="region of interest" description="Disordered" evidence="12">
    <location>
        <begin position="204"/>
        <end position="249"/>
    </location>
</feature>
<evidence type="ECO:0000256" key="12">
    <source>
        <dbReference type="SAM" id="MobiDB-lite"/>
    </source>
</evidence>
<comment type="subcellular location">
    <subcellularLocation>
        <location evidence="1">Membrane</location>
        <topology evidence="1">Multi-pass membrane protein</topology>
    </subcellularLocation>
</comment>
<dbReference type="InterPro" id="IPR036770">
    <property type="entry name" value="Ankyrin_rpt-contain_sf"/>
</dbReference>
<feature type="region of interest" description="Disordered" evidence="12">
    <location>
        <begin position="35"/>
        <end position="74"/>
    </location>
</feature>
<evidence type="ECO:0000256" key="10">
    <source>
        <dbReference type="ARBA" id="ARBA00036634"/>
    </source>
</evidence>
<feature type="compositionally biased region" description="Basic residues" evidence="12">
    <location>
        <begin position="204"/>
        <end position="213"/>
    </location>
</feature>
<dbReference type="AlphaFoldDB" id="A0A6F9DV27"/>
<evidence type="ECO:0000256" key="9">
    <source>
        <dbReference type="ARBA" id="ARBA00023303"/>
    </source>
</evidence>
<evidence type="ECO:0000256" key="8">
    <source>
        <dbReference type="ARBA" id="ARBA00023136"/>
    </source>
</evidence>
<dbReference type="Gene3D" id="1.10.287.70">
    <property type="match status" value="1"/>
</dbReference>
<feature type="compositionally biased region" description="Basic and acidic residues" evidence="12">
    <location>
        <begin position="43"/>
        <end position="55"/>
    </location>
</feature>
<organism evidence="15">
    <name type="scientific">Phallusia mammillata</name>
    <dbReference type="NCBI Taxonomy" id="59560"/>
    <lineage>
        <taxon>Eukaryota</taxon>
        <taxon>Metazoa</taxon>
        <taxon>Chordata</taxon>
        <taxon>Tunicata</taxon>
        <taxon>Ascidiacea</taxon>
        <taxon>Phlebobranchia</taxon>
        <taxon>Ascidiidae</taxon>
        <taxon>Phallusia</taxon>
    </lineage>
</organism>
<feature type="transmembrane region" description="Helical" evidence="13">
    <location>
        <begin position="730"/>
        <end position="752"/>
    </location>
</feature>
<evidence type="ECO:0000256" key="7">
    <source>
        <dbReference type="ARBA" id="ARBA00023065"/>
    </source>
</evidence>
<feature type="region of interest" description="Disordered" evidence="12">
    <location>
        <begin position="972"/>
        <end position="998"/>
    </location>
</feature>
<dbReference type="PRINTS" id="PR01097">
    <property type="entry name" value="TRNSRECEPTRP"/>
</dbReference>
<evidence type="ECO:0000256" key="3">
    <source>
        <dbReference type="ARBA" id="ARBA00022692"/>
    </source>
</evidence>
<gene>
    <name evidence="15" type="primary">Trpc5</name>
</gene>
<keyword evidence="15" id="KW-0675">Receptor</keyword>
<accession>A0A6F9DV27</accession>
<keyword evidence="6 11" id="KW-0040">ANK repeat</keyword>
<evidence type="ECO:0000256" key="13">
    <source>
        <dbReference type="SAM" id="Phobius"/>
    </source>
</evidence>
<dbReference type="PROSITE" id="PS50088">
    <property type="entry name" value="ANK_REPEAT"/>
    <property type="match status" value="1"/>
</dbReference>
<dbReference type="PANTHER" id="PTHR10117">
    <property type="entry name" value="TRANSIENT RECEPTOR POTENTIAL CHANNEL"/>
    <property type="match status" value="1"/>
</dbReference>
<feature type="repeat" description="ANK" evidence="11">
    <location>
        <begin position="321"/>
        <end position="353"/>
    </location>
</feature>
<sequence length="998" mass="114893">MSTRHHAHFSSDEDVLSEPVSFRHLLAPSHIISARMHQPHPSPKPEHASTLDRRQNGKAQKQDSGQYGTLPRHSKSTYAKLRTVATFTNMYFTHKEAADEELNFLRAVENGDIEEAREILEDYNTDVDSSDTSADERVDIDEKPKKVEICANGKKPAKPALKKPKETKLNGDTKEPETVIEMDVVESRDSPSETKPSVATRWALAKRQKRASKAHLPVITTTRPTTRHSTSKGRKGGKSPGPDTRKFNKNCRDEWGRSALFIAMLNRDRDMMTMLLSYKVEIDECLYHAIDFGFYDIVELFMEHDTNRQQVITGEDSFYPAGLTPIQLAAHKNDYVMLKILHSHGFKISSQNTLKRLFSRRSDRNIDNNNQVKPFTTVLEKSWDASNNKILYYRARASPAYMIMMFTEGDDDCRDFLENIFGLYRKLKKKANTEPTARSLYVPLAEQVEDFACDLLSEVRSPSDLADLLRFDPPGQPRKTLQKNYLAPMQRGFEVRMKRFVAHDNCQLALSCIRQGTLFESEHGWRTLFARAFLSIIFPFLCLAFIVAPDSKVGSLLRNPMVNLGCHMASEIMFVMLIDLRLIIMTYSKCDCLGMQPSAIEWLLFVWIIARFVDELKKFREVPFAQNFTNQWRLNDVGTTCLFALVIILKIVDVVLHNPLHQCPPTTLIRECNRDQWFINETVLISLSEACLAFVTILIHIRALELLYIDRTFGPLQLSLDKMIVDTIRFLFLFVITFFACALAMTQLYWAYGEARIERIRLERNLTSLGQKVCEDGDGFNDSSPCSPVYSSVGNSLLQQYWTLYGYGWRLEPPVAVKIPEQASKLPITEWVGLCISMFFHLWAVVIMLNMLIAMMSHSFDRVRDNAEVEWKYHRSGMWMKFIRKGIYPRPPPMNLIPSPRDVRNFLDFIKKGIPKCCLRGSDHPKRSNAQRPGSTDHETENHKYRQSIARITNRYLRRYLLPDFKHDDAETTINNRSTSQQSYRGRHSFSNEDCSSN</sequence>
<evidence type="ECO:0000259" key="14">
    <source>
        <dbReference type="SMART" id="SM01420"/>
    </source>
</evidence>
<feature type="transmembrane region" description="Helical" evidence="13">
    <location>
        <begin position="593"/>
        <end position="613"/>
    </location>
</feature>
<feature type="transmembrane region" description="Helical" evidence="13">
    <location>
        <begin position="528"/>
        <end position="548"/>
    </location>
</feature>
<dbReference type="GO" id="GO:0051480">
    <property type="term" value="P:regulation of cytosolic calcium ion concentration"/>
    <property type="evidence" value="ECO:0007669"/>
    <property type="project" value="TreeGrafter"/>
</dbReference>
<protein>
    <submittedName>
        <fullName evidence="15">Short transient receptor potential channel 5</fullName>
    </submittedName>
</protein>
<dbReference type="SMART" id="SM00248">
    <property type="entry name" value="ANK"/>
    <property type="match status" value="3"/>
</dbReference>
<keyword evidence="2" id="KW-0813">Transport</keyword>